<name>A0A1I6T3U3_9RHOB</name>
<dbReference type="RefSeq" id="WP_143015377.1">
    <property type="nucleotide sequence ID" value="NZ_FNCL01000005.1"/>
</dbReference>
<evidence type="ECO:0000313" key="2">
    <source>
        <dbReference type="Proteomes" id="UP000199392"/>
    </source>
</evidence>
<keyword evidence="2" id="KW-1185">Reference proteome</keyword>
<evidence type="ECO:0000313" key="1">
    <source>
        <dbReference type="EMBL" id="SFS83944.1"/>
    </source>
</evidence>
<dbReference type="EMBL" id="FOZW01000005">
    <property type="protein sequence ID" value="SFS83944.1"/>
    <property type="molecule type" value="Genomic_DNA"/>
</dbReference>
<dbReference type="STRING" id="311180.SAMN04488050_105284"/>
<proteinExistence type="predicted"/>
<organism evidence="1 2">
    <name type="scientific">Alloyangia pacifica</name>
    <dbReference type="NCBI Taxonomy" id="311180"/>
    <lineage>
        <taxon>Bacteria</taxon>
        <taxon>Pseudomonadati</taxon>
        <taxon>Pseudomonadota</taxon>
        <taxon>Alphaproteobacteria</taxon>
        <taxon>Rhodobacterales</taxon>
        <taxon>Roseobacteraceae</taxon>
        <taxon>Alloyangia</taxon>
    </lineage>
</organism>
<reference evidence="2" key="1">
    <citation type="submission" date="2016-10" db="EMBL/GenBank/DDBJ databases">
        <authorList>
            <person name="Varghese N."/>
            <person name="Submissions S."/>
        </authorList>
    </citation>
    <scope>NUCLEOTIDE SEQUENCE [LARGE SCALE GENOMIC DNA]</scope>
    <source>
        <strain evidence="2">DSM 26894</strain>
    </source>
</reference>
<evidence type="ECO:0008006" key="3">
    <source>
        <dbReference type="Google" id="ProtNLM"/>
    </source>
</evidence>
<gene>
    <name evidence="1" type="ORF">SAMN04488050_105284</name>
</gene>
<dbReference type="OrthoDB" id="7444642at2"/>
<sequence>MRFLPESNFLFVHIPKNGGQSVRNAMSHAGELSFAPLAEDLGISEDEAARTSESGYEHPVLGPIHPAHLPLWVMRDHFPACWKVLQASQSLALTRAPRERFISALMQRLREFGGAGAIRAEDDLVIHEATRVKEWLSEHPRVLGLEYIHFTPQVDFVNVDGVRQIDAIFPMSQMASAASWIEAHVGLHLSIGHDHARRQPKPWARALQPAARFAGRKLMPHAVKRRLHPLWMASGVFSNASKGYSAIDFGPEIEGFIAEYYAADADLHREAQANAAEQQTTSAA</sequence>
<dbReference type="Proteomes" id="UP000199392">
    <property type="component" value="Unassembled WGS sequence"/>
</dbReference>
<accession>A0A1I6T3U3</accession>
<protein>
    <recommendedName>
        <fullName evidence="3">Sulfotransferase family protein</fullName>
    </recommendedName>
</protein>
<dbReference type="AlphaFoldDB" id="A0A1I6T3U3"/>